<dbReference type="InterPro" id="IPR003593">
    <property type="entry name" value="AAA+_ATPase"/>
</dbReference>
<dbReference type="SMART" id="SM00382">
    <property type="entry name" value="AAA"/>
    <property type="match status" value="1"/>
</dbReference>
<sequence>TGSTALFFASQQGHCDVVKLLFEFGASTELQTKDGGTALTVASQYGHSMVVDILLKNGANVHERLNDGATPLFLAAQGGHVTVIRQLLASGAKVNQAREDGTAPLWMAAQMDHTEVVKVLLLRGADRDADRVDGSTALFKAALKGHNNVIEELLKFSPTLGLLKNGSTPLHAAVMSGNLRTILLLLGANADPTLPNEHNELPSHLTKNDRILKVLRQKAERFERQEQVMAGVNIQGDRAKQSIRAKCADYLDRAEQLKVYLKNKEKSPPAKPVKESGDKGKESDEGEDGEKKKFQNQLSGAIVMEKPNVKWNDMNTACVCVGKRTPWRGILLFGPPGTGKSYLAKAVATEANNSTFFSVSSSDLSCNFNSVSRLVKNLFTLAREKRPSIIFIDEIDSLCGSRNENESEAARRIKTEFLVQMQGDQEDVRVQLLRAKSVGNNNEGILVLGATNIPWTLDSAIRRRFEKRIYIPLPEDHARSFMFKLHLGSTPSELVEEDFVTLGKKTEGYSGADISIIVRDALMQPVRRVQSATHFKKVKCHPAWAIFNSSNQFF</sequence>
<dbReference type="Pfam" id="PF17862">
    <property type="entry name" value="AAA_lid_3"/>
    <property type="match status" value="1"/>
</dbReference>
<protein>
    <recommendedName>
        <fullName evidence="4">AAA+ ATPase domain-containing protein</fullName>
    </recommendedName>
</protein>
<feature type="compositionally biased region" description="Basic and acidic residues" evidence="3">
    <location>
        <begin position="261"/>
        <end position="293"/>
    </location>
</feature>
<feature type="non-terminal residue" evidence="5">
    <location>
        <position position="1"/>
    </location>
</feature>
<dbReference type="Pfam" id="PF00004">
    <property type="entry name" value="AAA"/>
    <property type="match status" value="1"/>
</dbReference>
<dbReference type="SUPFAM" id="SSF116846">
    <property type="entry name" value="MIT domain"/>
    <property type="match status" value="1"/>
</dbReference>
<dbReference type="SUPFAM" id="SSF48403">
    <property type="entry name" value="Ankyrin repeat"/>
    <property type="match status" value="1"/>
</dbReference>
<dbReference type="Pfam" id="PF00023">
    <property type="entry name" value="Ank"/>
    <property type="match status" value="1"/>
</dbReference>
<dbReference type="Gene3D" id="3.40.50.300">
    <property type="entry name" value="P-loop containing nucleotide triphosphate hydrolases"/>
    <property type="match status" value="1"/>
</dbReference>
<dbReference type="InterPro" id="IPR027417">
    <property type="entry name" value="P-loop_NTPase"/>
</dbReference>
<evidence type="ECO:0000259" key="4">
    <source>
        <dbReference type="SMART" id="SM00382"/>
    </source>
</evidence>
<evidence type="ECO:0000256" key="2">
    <source>
        <dbReference type="RuleBase" id="RU003651"/>
    </source>
</evidence>
<comment type="similarity">
    <text evidence="2">Belongs to the AAA ATPase family.</text>
</comment>
<proteinExistence type="inferred from homology"/>
<dbReference type="Proteomes" id="UP001434883">
    <property type="component" value="Unassembled WGS sequence"/>
</dbReference>
<dbReference type="InterPro" id="IPR003959">
    <property type="entry name" value="ATPase_AAA_core"/>
</dbReference>
<reference evidence="5 6" key="1">
    <citation type="submission" date="2021-06" db="EMBL/GenBank/DDBJ databases">
        <authorList>
            <person name="Palmer J.M."/>
        </authorList>
    </citation>
    <scope>NUCLEOTIDE SEQUENCE [LARGE SCALE GENOMIC DNA]</scope>
    <source>
        <strain evidence="5 6">XC_2019</strain>
        <tissue evidence="5">Muscle</tissue>
    </source>
</reference>
<dbReference type="SUPFAM" id="SSF52540">
    <property type="entry name" value="P-loop containing nucleoside triphosphate hydrolases"/>
    <property type="match status" value="1"/>
</dbReference>
<dbReference type="PRINTS" id="PR01415">
    <property type="entry name" value="ANKYRIN"/>
</dbReference>
<dbReference type="PROSITE" id="PS50297">
    <property type="entry name" value="ANK_REP_REGION"/>
    <property type="match status" value="5"/>
</dbReference>
<feature type="repeat" description="ANK" evidence="1">
    <location>
        <begin position="67"/>
        <end position="99"/>
    </location>
</feature>
<feature type="repeat" description="ANK" evidence="1">
    <location>
        <begin position="100"/>
        <end position="132"/>
    </location>
</feature>
<keyword evidence="1" id="KW-0040">ANK repeat</keyword>
<feature type="domain" description="AAA+ ATPase" evidence="4">
    <location>
        <begin position="326"/>
        <end position="475"/>
    </location>
</feature>
<dbReference type="InterPro" id="IPR003960">
    <property type="entry name" value="ATPase_AAA_CS"/>
</dbReference>
<dbReference type="InterPro" id="IPR036181">
    <property type="entry name" value="MIT_dom_sf"/>
</dbReference>
<dbReference type="Pfam" id="PF12796">
    <property type="entry name" value="Ank_2"/>
    <property type="match status" value="2"/>
</dbReference>
<gene>
    <name evidence="5" type="ORF">XENOCAPTIV_018297</name>
</gene>
<dbReference type="PANTHER" id="PTHR23074">
    <property type="entry name" value="AAA DOMAIN-CONTAINING"/>
    <property type="match status" value="1"/>
</dbReference>
<accession>A0ABV0SAM1</accession>
<dbReference type="SMART" id="SM00248">
    <property type="entry name" value="ANK"/>
    <property type="match status" value="6"/>
</dbReference>
<dbReference type="InterPro" id="IPR036770">
    <property type="entry name" value="Ankyrin_rpt-contain_sf"/>
</dbReference>
<evidence type="ECO:0000256" key="1">
    <source>
        <dbReference type="PROSITE-ProRule" id="PRU00023"/>
    </source>
</evidence>
<feature type="region of interest" description="Disordered" evidence="3">
    <location>
        <begin position="261"/>
        <end position="297"/>
    </location>
</feature>
<evidence type="ECO:0000313" key="5">
    <source>
        <dbReference type="EMBL" id="MEQ2216562.1"/>
    </source>
</evidence>
<dbReference type="InterPro" id="IPR002110">
    <property type="entry name" value="Ankyrin_rpt"/>
</dbReference>
<feature type="repeat" description="ANK" evidence="1">
    <location>
        <begin position="165"/>
        <end position="197"/>
    </location>
</feature>
<dbReference type="Gene3D" id="1.10.8.60">
    <property type="match status" value="1"/>
</dbReference>
<keyword evidence="2" id="KW-0067">ATP-binding</keyword>
<dbReference type="PANTHER" id="PTHR23074:SF72">
    <property type="entry name" value="VACUOLAR PROTEIN SORTING-ASSOCIATED PROTEIN 4B"/>
    <property type="match status" value="1"/>
</dbReference>
<dbReference type="Gene3D" id="1.25.40.20">
    <property type="entry name" value="Ankyrin repeat-containing domain"/>
    <property type="match status" value="2"/>
</dbReference>
<feature type="repeat" description="ANK" evidence="1">
    <location>
        <begin position="1"/>
        <end position="33"/>
    </location>
</feature>
<keyword evidence="2" id="KW-0547">Nucleotide-binding</keyword>
<dbReference type="EMBL" id="JAHRIN010071060">
    <property type="protein sequence ID" value="MEQ2216562.1"/>
    <property type="molecule type" value="Genomic_DNA"/>
</dbReference>
<comment type="caution">
    <text evidence="5">The sequence shown here is derived from an EMBL/GenBank/DDBJ whole genome shotgun (WGS) entry which is preliminary data.</text>
</comment>
<evidence type="ECO:0000313" key="6">
    <source>
        <dbReference type="Proteomes" id="UP001434883"/>
    </source>
</evidence>
<name>A0ABV0SAM1_9TELE</name>
<dbReference type="InterPro" id="IPR050304">
    <property type="entry name" value="MT-severing_AAA_ATPase"/>
</dbReference>
<feature type="repeat" description="ANK" evidence="1">
    <location>
        <begin position="34"/>
        <end position="66"/>
    </location>
</feature>
<dbReference type="PROSITE" id="PS00674">
    <property type="entry name" value="AAA"/>
    <property type="match status" value="1"/>
</dbReference>
<organism evidence="5 6">
    <name type="scientific">Xenoophorus captivus</name>
    <dbReference type="NCBI Taxonomy" id="1517983"/>
    <lineage>
        <taxon>Eukaryota</taxon>
        <taxon>Metazoa</taxon>
        <taxon>Chordata</taxon>
        <taxon>Craniata</taxon>
        <taxon>Vertebrata</taxon>
        <taxon>Euteleostomi</taxon>
        <taxon>Actinopterygii</taxon>
        <taxon>Neopterygii</taxon>
        <taxon>Teleostei</taxon>
        <taxon>Neoteleostei</taxon>
        <taxon>Acanthomorphata</taxon>
        <taxon>Ovalentaria</taxon>
        <taxon>Atherinomorphae</taxon>
        <taxon>Cyprinodontiformes</taxon>
        <taxon>Goodeidae</taxon>
        <taxon>Xenoophorus</taxon>
    </lineage>
</organism>
<evidence type="ECO:0000256" key="3">
    <source>
        <dbReference type="SAM" id="MobiDB-lite"/>
    </source>
</evidence>
<dbReference type="PROSITE" id="PS50088">
    <property type="entry name" value="ANK_REPEAT"/>
    <property type="match status" value="5"/>
</dbReference>
<dbReference type="Gene3D" id="1.20.58.80">
    <property type="entry name" value="Phosphotransferase system, lactose/cellobiose-type IIA subunit"/>
    <property type="match status" value="1"/>
</dbReference>
<keyword evidence="6" id="KW-1185">Reference proteome</keyword>
<dbReference type="InterPro" id="IPR041569">
    <property type="entry name" value="AAA_lid_3"/>
</dbReference>